<dbReference type="KEGG" id="psz:PSTAB_1869"/>
<dbReference type="AlphaFoldDB" id="F8H9C8"/>
<reference key="2">
    <citation type="submission" date="2011-06" db="EMBL/GenBank/DDBJ databases">
        <title>Complete Genome Sequence of Pseudomonas stutzeri Strain CGMCC 1.1803.</title>
        <authorList>
            <person name="Yan Y."/>
            <person name="Chen M."/>
            <person name="Lu W."/>
            <person name="Zhang W."/>
            <person name="Ping S."/>
            <person name="Lin M."/>
        </authorList>
    </citation>
    <scope>NUCLEOTIDE SEQUENCE</scope>
    <source>
        <strain>ATCC 17588</strain>
    </source>
</reference>
<dbReference type="InterPro" id="IPR016087">
    <property type="entry name" value="Chalcone_isomerase"/>
</dbReference>
<protein>
    <recommendedName>
        <fullName evidence="1">Chalcone isomerase domain-containing protein</fullName>
    </recommendedName>
</protein>
<reference evidence="2 3" key="1">
    <citation type="journal article" date="2011" name="J. Bacteriol.">
        <title>Complete Genome Sequence of the Type Strain Pseudomonas stutzeri CGMCC 1.1803.</title>
        <authorList>
            <person name="Chen M."/>
            <person name="Yan Y."/>
            <person name="Zhang W."/>
            <person name="Lu W."/>
            <person name="Wang J."/>
            <person name="Ping S."/>
            <person name="Lin M."/>
        </authorList>
    </citation>
    <scope>NUCLEOTIDE SEQUENCE [LARGE SCALE GENOMIC DNA]</scope>
    <source>
        <strain evidence="3">ATCC 17588 / DSM 5190 / CCUG 11256 / JCM 5965 / LMG 11199 / NCIMB 11358 / Stanier 221</strain>
    </source>
</reference>
<evidence type="ECO:0000313" key="2">
    <source>
        <dbReference type="EMBL" id="AEJ05150.1"/>
    </source>
</evidence>
<organism evidence="2 3">
    <name type="scientific">Stutzerimonas stutzeri (strain ATCC 17588 / DSM 5190 / CCUG 11256 / JCM 5965 / LMG 11199 / NBRC 14165 / NCIMB 11358 / Stanier 221)</name>
    <name type="common">Pseudomonas stutzeri</name>
    <dbReference type="NCBI Taxonomy" id="96563"/>
    <lineage>
        <taxon>Bacteria</taxon>
        <taxon>Pseudomonadati</taxon>
        <taxon>Pseudomonadota</taxon>
        <taxon>Gammaproteobacteria</taxon>
        <taxon>Pseudomonadales</taxon>
        <taxon>Pseudomonadaceae</taxon>
        <taxon>Stutzerimonas</taxon>
    </lineage>
</organism>
<sequence length="175" mass="20116">MNIRRIVLASLLSLIPLIPLIAAASWREAVPQARLIGEGQLRFFGLRIYDARLWSDAAPLQARTPFALELTYHRSISRNDLVRTSLEEIQRLSGESLDVEQLRRWRADMQQAFVDVKAGDRITGVFLPGRGCRFYVNDRLQHEVADAAFADAFFAIWLDPRSRDQKLRRNLLGQR</sequence>
<dbReference type="Pfam" id="PF16036">
    <property type="entry name" value="Chalcone_3"/>
    <property type="match status" value="1"/>
</dbReference>
<proteinExistence type="predicted"/>
<evidence type="ECO:0000313" key="3">
    <source>
        <dbReference type="Proteomes" id="UP000008932"/>
    </source>
</evidence>
<feature type="domain" description="Chalcone isomerase" evidence="1">
    <location>
        <begin position="61"/>
        <end position="173"/>
    </location>
</feature>
<dbReference type="Proteomes" id="UP000008932">
    <property type="component" value="Chromosome"/>
</dbReference>
<reference evidence="3" key="3">
    <citation type="submission" date="2011-06" db="EMBL/GenBank/DDBJ databases">
        <title>Complete genome sequence of Pseudomonas stutzeri strain CGMCC 1.1803.</title>
        <authorList>
            <person name="Yan Y."/>
            <person name="Chen M."/>
            <person name="Lu W."/>
            <person name="Zhang W."/>
            <person name="Ping S."/>
            <person name="Lin M."/>
        </authorList>
    </citation>
    <scope>NUCLEOTIDE SEQUENCE [LARGE SCALE GENOMIC DNA]</scope>
    <source>
        <strain evidence="3">ATCC 17588 / DSM 5190 / CCUG 11256 / JCM 5965 / LMG 11199 / NCIMB 11358 / Stanier 221</strain>
    </source>
</reference>
<dbReference type="HOGENOM" id="CLU_102167_1_0_6"/>
<dbReference type="EMBL" id="CP002881">
    <property type="protein sequence ID" value="AEJ05150.1"/>
    <property type="molecule type" value="Genomic_DNA"/>
</dbReference>
<accession>F8H9C8</accession>
<evidence type="ECO:0000259" key="1">
    <source>
        <dbReference type="Pfam" id="PF16036"/>
    </source>
</evidence>
<gene>
    <name evidence="2" type="ordered locus">PSTAB_1869</name>
</gene>
<name>F8H9C8_STUS2</name>